<feature type="non-terminal residue" evidence="1">
    <location>
        <position position="1"/>
    </location>
</feature>
<gene>
    <name evidence="1" type="ORF">METZ01_LOCUS393650</name>
</gene>
<organism evidence="1">
    <name type="scientific">marine metagenome</name>
    <dbReference type="NCBI Taxonomy" id="408172"/>
    <lineage>
        <taxon>unclassified sequences</taxon>
        <taxon>metagenomes</taxon>
        <taxon>ecological metagenomes</taxon>
    </lineage>
</organism>
<accession>A0A382V2L2</accession>
<protein>
    <submittedName>
        <fullName evidence="1">Uncharacterized protein</fullName>
    </submittedName>
</protein>
<feature type="non-terminal residue" evidence="1">
    <location>
        <position position="23"/>
    </location>
</feature>
<name>A0A382V2L2_9ZZZZ</name>
<evidence type="ECO:0000313" key="1">
    <source>
        <dbReference type="EMBL" id="SVD40796.1"/>
    </source>
</evidence>
<dbReference type="EMBL" id="UINC01148740">
    <property type="protein sequence ID" value="SVD40796.1"/>
    <property type="molecule type" value="Genomic_DNA"/>
</dbReference>
<sequence>MNIELFKTNAKRTPTILYLIFSV</sequence>
<reference evidence="1" key="1">
    <citation type="submission" date="2018-05" db="EMBL/GenBank/DDBJ databases">
        <authorList>
            <person name="Lanie J.A."/>
            <person name="Ng W.-L."/>
            <person name="Kazmierczak K.M."/>
            <person name="Andrzejewski T.M."/>
            <person name="Davidsen T.M."/>
            <person name="Wayne K.J."/>
            <person name="Tettelin H."/>
            <person name="Glass J.I."/>
            <person name="Rusch D."/>
            <person name="Podicherti R."/>
            <person name="Tsui H.-C.T."/>
            <person name="Winkler M.E."/>
        </authorList>
    </citation>
    <scope>NUCLEOTIDE SEQUENCE</scope>
</reference>
<proteinExistence type="predicted"/>
<dbReference type="AlphaFoldDB" id="A0A382V2L2"/>